<evidence type="ECO:0000256" key="7">
    <source>
        <dbReference type="ARBA" id="ARBA00022982"/>
    </source>
</evidence>
<feature type="domain" description="Cytochrome b561" evidence="12">
    <location>
        <begin position="1"/>
        <end position="150"/>
    </location>
</feature>
<dbReference type="Gene3D" id="1.20.120.1770">
    <property type="match status" value="1"/>
</dbReference>
<dbReference type="PANTHER" id="PTHR10106">
    <property type="entry name" value="CYTOCHROME B561-RELATED"/>
    <property type="match status" value="1"/>
</dbReference>
<comment type="cofactor">
    <cofactor evidence="1">
        <name>heme b</name>
        <dbReference type="ChEBI" id="CHEBI:60344"/>
    </cofactor>
</comment>
<evidence type="ECO:0000256" key="3">
    <source>
        <dbReference type="ARBA" id="ARBA00022448"/>
    </source>
</evidence>
<dbReference type="OMA" id="MAYKTVP"/>
<dbReference type="InterPro" id="IPR006593">
    <property type="entry name" value="Cyt_b561/ferric_Rdtase_TM"/>
</dbReference>
<evidence type="ECO:0000256" key="11">
    <source>
        <dbReference type="SAM" id="Phobius"/>
    </source>
</evidence>
<dbReference type="SMART" id="SM00665">
    <property type="entry name" value="B561"/>
    <property type="match status" value="1"/>
</dbReference>
<evidence type="ECO:0000256" key="4">
    <source>
        <dbReference type="ARBA" id="ARBA00022617"/>
    </source>
</evidence>
<evidence type="ECO:0000256" key="8">
    <source>
        <dbReference type="ARBA" id="ARBA00022989"/>
    </source>
</evidence>
<keyword evidence="3" id="KW-0813">Transport</keyword>
<accession>A0A7N0TGF8</accession>
<name>A0A7N0TGF8_KALFE</name>
<dbReference type="AlphaFoldDB" id="A0A7N0TGF8"/>
<feature type="transmembrane region" description="Helical" evidence="11">
    <location>
        <begin position="54"/>
        <end position="78"/>
    </location>
</feature>
<keyword evidence="6" id="KW-0479">Metal-binding</keyword>
<reference evidence="13" key="1">
    <citation type="submission" date="2021-01" db="UniProtKB">
        <authorList>
            <consortium name="EnsemblPlants"/>
        </authorList>
    </citation>
    <scope>IDENTIFICATION</scope>
</reference>
<comment type="subcellular location">
    <subcellularLocation>
        <location evidence="2">Membrane</location>
        <topology evidence="2">Multi-pass membrane protein</topology>
    </subcellularLocation>
</comment>
<dbReference type="GO" id="GO:0046872">
    <property type="term" value="F:metal ion binding"/>
    <property type="evidence" value="ECO:0007669"/>
    <property type="project" value="UniProtKB-KW"/>
</dbReference>
<feature type="transmembrane region" description="Helical" evidence="11">
    <location>
        <begin position="90"/>
        <end position="109"/>
    </location>
</feature>
<dbReference type="Gramene" id="Kaladp0036s0195.1.v1.1">
    <property type="protein sequence ID" value="Kaladp0036s0195.1.v1.1"/>
    <property type="gene ID" value="Kaladp0036s0195.v1.1"/>
</dbReference>
<organism evidence="13 14">
    <name type="scientific">Kalanchoe fedtschenkoi</name>
    <name type="common">Lavender scallops</name>
    <name type="synonym">South American air plant</name>
    <dbReference type="NCBI Taxonomy" id="63787"/>
    <lineage>
        <taxon>Eukaryota</taxon>
        <taxon>Viridiplantae</taxon>
        <taxon>Streptophyta</taxon>
        <taxon>Embryophyta</taxon>
        <taxon>Tracheophyta</taxon>
        <taxon>Spermatophyta</taxon>
        <taxon>Magnoliopsida</taxon>
        <taxon>eudicotyledons</taxon>
        <taxon>Gunneridae</taxon>
        <taxon>Pentapetalae</taxon>
        <taxon>Saxifragales</taxon>
        <taxon>Crassulaceae</taxon>
        <taxon>Kalanchoe</taxon>
    </lineage>
</organism>
<dbReference type="EnsemblPlants" id="Kaladp0036s0195.1.v1.1">
    <property type="protein sequence ID" value="Kaladp0036s0195.1.v1.1"/>
    <property type="gene ID" value="Kaladp0036s0195.v1.1"/>
</dbReference>
<dbReference type="PROSITE" id="PS50939">
    <property type="entry name" value="CYTOCHROME_B561"/>
    <property type="match status" value="1"/>
</dbReference>
<keyword evidence="4" id="KW-0349">Heme</keyword>
<feature type="transmembrane region" description="Helical" evidence="11">
    <location>
        <begin position="20"/>
        <end position="42"/>
    </location>
</feature>
<dbReference type="Pfam" id="PF03188">
    <property type="entry name" value="Cytochrom_B561"/>
    <property type="match status" value="1"/>
</dbReference>
<keyword evidence="14" id="KW-1185">Reference proteome</keyword>
<dbReference type="Proteomes" id="UP000594263">
    <property type="component" value="Unplaced"/>
</dbReference>
<evidence type="ECO:0000256" key="5">
    <source>
        <dbReference type="ARBA" id="ARBA00022692"/>
    </source>
</evidence>
<dbReference type="InterPro" id="IPR043205">
    <property type="entry name" value="CYB561/CYBRD1-like"/>
</dbReference>
<keyword evidence="9" id="KW-0408">Iron</keyword>
<evidence type="ECO:0000313" key="13">
    <source>
        <dbReference type="EnsemblPlants" id="Kaladp0036s0195.1.v1.1"/>
    </source>
</evidence>
<protein>
    <recommendedName>
        <fullName evidence="12">Cytochrome b561 domain-containing protein</fullName>
    </recommendedName>
</protein>
<proteinExistence type="predicted"/>
<evidence type="ECO:0000256" key="2">
    <source>
        <dbReference type="ARBA" id="ARBA00004141"/>
    </source>
</evidence>
<keyword evidence="10 11" id="KW-0472">Membrane</keyword>
<keyword evidence="7" id="KW-0249">Electron transport</keyword>
<evidence type="ECO:0000313" key="14">
    <source>
        <dbReference type="Proteomes" id="UP000594263"/>
    </source>
</evidence>
<evidence type="ECO:0000256" key="6">
    <source>
        <dbReference type="ARBA" id="ARBA00022723"/>
    </source>
</evidence>
<dbReference type="GO" id="GO:0016020">
    <property type="term" value="C:membrane"/>
    <property type="evidence" value="ECO:0007669"/>
    <property type="project" value="UniProtKB-SubCell"/>
</dbReference>
<evidence type="ECO:0000259" key="12">
    <source>
        <dbReference type="PROSITE" id="PS50939"/>
    </source>
</evidence>
<evidence type="ECO:0000256" key="10">
    <source>
        <dbReference type="ARBA" id="ARBA00023136"/>
    </source>
</evidence>
<dbReference type="GO" id="GO:0016491">
    <property type="term" value="F:oxidoreductase activity"/>
    <property type="evidence" value="ECO:0007669"/>
    <property type="project" value="InterPro"/>
</dbReference>
<keyword evidence="5 11" id="KW-0812">Transmembrane</keyword>
<evidence type="ECO:0000256" key="1">
    <source>
        <dbReference type="ARBA" id="ARBA00001970"/>
    </source>
</evidence>
<keyword evidence="8 11" id="KW-1133">Transmembrane helix</keyword>
<sequence>MPGIMVYKGVPATRQTQKVVHLTLLFVALVSGILGIFAVFKYHNELGNPHMVTLHSWIGISTICLFGLQWLFAFFVFFSPGAQMSTRANLAPWHLFLGAVIFLMIIITAETGLVQKFIFLGLGRSQEALIVNFTGLLILLFAVSVGFSILLPRAHY</sequence>
<evidence type="ECO:0000256" key="9">
    <source>
        <dbReference type="ARBA" id="ARBA00023004"/>
    </source>
</evidence>
<feature type="transmembrane region" description="Helical" evidence="11">
    <location>
        <begin position="129"/>
        <end position="151"/>
    </location>
</feature>
<dbReference type="PANTHER" id="PTHR10106:SF43">
    <property type="entry name" value="CYTOCHROME B561 FAMILY PROTEIN, EXPRESSED"/>
    <property type="match status" value="1"/>
</dbReference>